<reference evidence="1" key="2">
    <citation type="journal article" date="2015" name="Fish Shellfish Immunol.">
        <title>Early steps in the European eel (Anguilla anguilla)-Vibrio vulnificus interaction in the gills: Role of the RtxA13 toxin.</title>
        <authorList>
            <person name="Callol A."/>
            <person name="Pajuelo D."/>
            <person name="Ebbesson L."/>
            <person name="Teles M."/>
            <person name="MacKenzie S."/>
            <person name="Amaro C."/>
        </authorList>
    </citation>
    <scope>NUCLEOTIDE SEQUENCE</scope>
</reference>
<sequence>MRLIWFRLYYQAIILSVAFYIKGRRPLVQECHGCLFLFHSWG</sequence>
<dbReference type="EMBL" id="GBXM01087396">
    <property type="protein sequence ID" value="JAH21181.1"/>
    <property type="molecule type" value="Transcribed_RNA"/>
</dbReference>
<dbReference type="AlphaFoldDB" id="A0A0E9QW35"/>
<name>A0A0E9QW35_ANGAN</name>
<organism evidence="1">
    <name type="scientific">Anguilla anguilla</name>
    <name type="common">European freshwater eel</name>
    <name type="synonym">Muraena anguilla</name>
    <dbReference type="NCBI Taxonomy" id="7936"/>
    <lineage>
        <taxon>Eukaryota</taxon>
        <taxon>Metazoa</taxon>
        <taxon>Chordata</taxon>
        <taxon>Craniata</taxon>
        <taxon>Vertebrata</taxon>
        <taxon>Euteleostomi</taxon>
        <taxon>Actinopterygii</taxon>
        <taxon>Neopterygii</taxon>
        <taxon>Teleostei</taxon>
        <taxon>Anguilliformes</taxon>
        <taxon>Anguillidae</taxon>
        <taxon>Anguilla</taxon>
    </lineage>
</organism>
<proteinExistence type="predicted"/>
<reference evidence="1" key="1">
    <citation type="submission" date="2014-11" db="EMBL/GenBank/DDBJ databases">
        <authorList>
            <person name="Amaro Gonzalez C."/>
        </authorList>
    </citation>
    <scope>NUCLEOTIDE SEQUENCE</scope>
</reference>
<accession>A0A0E9QW35</accession>
<protein>
    <submittedName>
        <fullName evidence="1">Uncharacterized protein</fullName>
    </submittedName>
</protein>
<evidence type="ECO:0000313" key="1">
    <source>
        <dbReference type="EMBL" id="JAH21181.1"/>
    </source>
</evidence>